<feature type="transmembrane region" description="Helical" evidence="2">
    <location>
        <begin position="50"/>
        <end position="75"/>
    </location>
</feature>
<keyword evidence="2" id="KW-0472">Membrane</keyword>
<dbReference type="EMBL" id="CP074405">
    <property type="protein sequence ID" value="QVI62054.1"/>
    <property type="molecule type" value="Genomic_DNA"/>
</dbReference>
<sequence length="291" mass="30147">MTTSARHAVPAPATSAPVGRAPGRTPVRPVTFPRLVAAEWVKIRSLRSTWWALALAFALFPLLAAMRSASIATIADEAPPGFFVGPAYVTSGVSLALLVLCGLGVVAVTGEYRTGQIRSTLAAAPTRLPALWAKLTVVVGLAFATAFVGTLAGWAAAAPWFDVIGMNVDLTDAEHVRLMIGVPLYLAAMTALAYAIGAMIRSSAAGITAVLGLVFVVEPAFAYIPWEPLQQLAAYLPTAAGARLVTSDSIGSIVTGSGVTALSPWEGYLVLLGWVAAALVAAAVLLRRRDA</sequence>
<feature type="transmembrane region" description="Helical" evidence="2">
    <location>
        <begin position="87"/>
        <end position="110"/>
    </location>
</feature>
<evidence type="ECO:0000256" key="2">
    <source>
        <dbReference type="SAM" id="Phobius"/>
    </source>
</evidence>
<name>A0ABX8D3U9_9CELL</name>
<feature type="transmembrane region" description="Helical" evidence="2">
    <location>
        <begin position="131"/>
        <end position="156"/>
    </location>
</feature>
<dbReference type="Proteomes" id="UP000677804">
    <property type="component" value="Chromosome"/>
</dbReference>
<gene>
    <name evidence="3" type="ORF">KG103_16825</name>
</gene>
<feature type="region of interest" description="Disordered" evidence="1">
    <location>
        <begin position="1"/>
        <end position="22"/>
    </location>
</feature>
<evidence type="ECO:0000313" key="4">
    <source>
        <dbReference type="Proteomes" id="UP000677804"/>
    </source>
</evidence>
<feature type="transmembrane region" description="Helical" evidence="2">
    <location>
        <begin position="204"/>
        <end position="226"/>
    </location>
</feature>
<dbReference type="Pfam" id="PF12730">
    <property type="entry name" value="ABC2_membrane_4"/>
    <property type="match status" value="1"/>
</dbReference>
<accession>A0ABX8D3U9</accession>
<dbReference type="RefSeq" id="WP_207339622.1">
    <property type="nucleotide sequence ID" value="NZ_CP074405.1"/>
</dbReference>
<protein>
    <submittedName>
        <fullName evidence="3">ABC transporter permease</fullName>
    </submittedName>
</protein>
<feature type="transmembrane region" description="Helical" evidence="2">
    <location>
        <begin position="267"/>
        <end position="286"/>
    </location>
</feature>
<keyword evidence="4" id="KW-1185">Reference proteome</keyword>
<keyword evidence="2" id="KW-1133">Transmembrane helix</keyword>
<proteinExistence type="predicted"/>
<evidence type="ECO:0000313" key="3">
    <source>
        <dbReference type="EMBL" id="QVI62054.1"/>
    </source>
</evidence>
<reference evidence="3 4" key="1">
    <citation type="submission" date="2021-05" db="EMBL/GenBank/DDBJ databases">
        <title>Novel species in genus Cellulomonas.</title>
        <authorList>
            <person name="Zhang G."/>
        </authorList>
    </citation>
    <scope>NUCLEOTIDE SEQUENCE [LARGE SCALE GENOMIC DNA]</scope>
    <source>
        <strain evidence="4">zg-ZUI222</strain>
    </source>
</reference>
<keyword evidence="2" id="KW-0812">Transmembrane</keyword>
<feature type="transmembrane region" description="Helical" evidence="2">
    <location>
        <begin position="176"/>
        <end position="197"/>
    </location>
</feature>
<evidence type="ECO:0000256" key="1">
    <source>
        <dbReference type="SAM" id="MobiDB-lite"/>
    </source>
</evidence>
<organism evidence="3 4">
    <name type="scientific">Cellulomonas wangleii</name>
    <dbReference type="NCBI Taxonomy" id="2816956"/>
    <lineage>
        <taxon>Bacteria</taxon>
        <taxon>Bacillati</taxon>
        <taxon>Actinomycetota</taxon>
        <taxon>Actinomycetes</taxon>
        <taxon>Micrococcales</taxon>
        <taxon>Cellulomonadaceae</taxon>
        <taxon>Cellulomonas</taxon>
    </lineage>
</organism>